<feature type="domain" description="Ig-like" evidence="1">
    <location>
        <begin position="38"/>
        <end position="137"/>
    </location>
</feature>
<evidence type="ECO:0000313" key="2">
    <source>
        <dbReference type="EMBL" id="KAK9731695.1"/>
    </source>
</evidence>
<keyword evidence="3" id="KW-1185">Reference proteome</keyword>
<dbReference type="EMBL" id="JASPKY010000128">
    <property type="protein sequence ID" value="KAK9731695.1"/>
    <property type="molecule type" value="Genomic_DNA"/>
</dbReference>
<evidence type="ECO:0000259" key="1">
    <source>
        <dbReference type="PROSITE" id="PS50835"/>
    </source>
</evidence>
<evidence type="ECO:0000313" key="3">
    <source>
        <dbReference type="Proteomes" id="UP001458880"/>
    </source>
</evidence>
<protein>
    <recommendedName>
        <fullName evidence="1">Ig-like domain-containing protein</fullName>
    </recommendedName>
</protein>
<dbReference type="SUPFAM" id="SSF48726">
    <property type="entry name" value="Immunoglobulin"/>
    <property type="match status" value="1"/>
</dbReference>
<name>A0AAW1LD95_POPJA</name>
<dbReference type="PANTHER" id="PTHR21261:SF6">
    <property type="entry name" value="BEATEN PATH IIA-RELATED"/>
    <property type="match status" value="1"/>
</dbReference>
<dbReference type="InterPro" id="IPR036179">
    <property type="entry name" value="Ig-like_dom_sf"/>
</dbReference>
<dbReference type="Proteomes" id="UP001458880">
    <property type="component" value="Unassembled WGS sequence"/>
</dbReference>
<accession>A0AAW1LD95</accession>
<dbReference type="AlphaFoldDB" id="A0AAW1LD95"/>
<dbReference type="PANTHER" id="PTHR21261">
    <property type="entry name" value="BEAT PROTEIN"/>
    <property type="match status" value="1"/>
</dbReference>
<dbReference type="PROSITE" id="PS50835">
    <property type="entry name" value="IG_LIKE"/>
    <property type="match status" value="1"/>
</dbReference>
<dbReference type="InterPro" id="IPR007110">
    <property type="entry name" value="Ig-like_dom"/>
</dbReference>
<reference evidence="2 3" key="1">
    <citation type="journal article" date="2024" name="BMC Genomics">
        <title>De novo assembly and annotation of Popillia japonica's genome with initial clues to its potential as an invasive pest.</title>
        <authorList>
            <person name="Cucini C."/>
            <person name="Boschi S."/>
            <person name="Funari R."/>
            <person name="Cardaioli E."/>
            <person name="Iannotti N."/>
            <person name="Marturano G."/>
            <person name="Paoli F."/>
            <person name="Bruttini M."/>
            <person name="Carapelli A."/>
            <person name="Frati F."/>
            <person name="Nardi F."/>
        </authorList>
    </citation>
    <scope>NUCLEOTIDE SEQUENCE [LARGE SCALE GENOMIC DNA]</scope>
    <source>
        <strain evidence="2">DMR45628</strain>
    </source>
</reference>
<organism evidence="2 3">
    <name type="scientific">Popillia japonica</name>
    <name type="common">Japanese beetle</name>
    <dbReference type="NCBI Taxonomy" id="7064"/>
    <lineage>
        <taxon>Eukaryota</taxon>
        <taxon>Metazoa</taxon>
        <taxon>Ecdysozoa</taxon>
        <taxon>Arthropoda</taxon>
        <taxon>Hexapoda</taxon>
        <taxon>Insecta</taxon>
        <taxon>Pterygota</taxon>
        <taxon>Neoptera</taxon>
        <taxon>Endopterygota</taxon>
        <taxon>Coleoptera</taxon>
        <taxon>Polyphaga</taxon>
        <taxon>Scarabaeiformia</taxon>
        <taxon>Scarabaeidae</taxon>
        <taxon>Rutelinae</taxon>
        <taxon>Popillia</taxon>
    </lineage>
</organism>
<comment type="caution">
    <text evidence="2">The sequence shown here is derived from an EMBL/GenBank/DDBJ whole genome shotgun (WGS) entry which is preliminary data.</text>
</comment>
<sequence length="295" mass="32916">MNHHPFIPPLLSVQSSKGTKETLVQMLYCVWDVSNGVRNVNLTIVPSTVNLSGSAVLYCGYDLEGAPLYTVKWYRGESEFYRYTDTEENKIQVFEIDGFALDEERSNSTQAYLRNISDFKHSGNFTCEVTDYGQPISTGRDMRTMLVVQLPSSPPVISVTHKPFDYDDVLRANCSSPPSRPQAILRMSLNKIVIGRTDMTLAQKSQEPVWSDLNVEITISEFFFKQAGERLILECVAQVAGYESNAVLELASARHPVPERAVRAFGSSSSNVVAACTSTMQLITLILMFFVNNNS</sequence>
<dbReference type="InterPro" id="IPR013783">
    <property type="entry name" value="Ig-like_fold"/>
</dbReference>
<proteinExistence type="predicted"/>
<gene>
    <name evidence="2" type="ORF">QE152_g13410</name>
</gene>
<dbReference type="Gene3D" id="2.60.40.10">
    <property type="entry name" value="Immunoglobulins"/>
    <property type="match status" value="1"/>
</dbReference>